<dbReference type="AlphaFoldDB" id="A0A8D8C2M0"/>
<evidence type="ECO:0000256" key="1">
    <source>
        <dbReference type="SAM" id="MobiDB-lite"/>
    </source>
</evidence>
<organism evidence="2">
    <name type="scientific">Culex pipiens</name>
    <name type="common">House mosquito</name>
    <dbReference type="NCBI Taxonomy" id="7175"/>
    <lineage>
        <taxon>Eukaryota</taxon>
        <taxon>Metazoa</taxon>
        <taxon>Ecdysozoa</taxon>
        <taxon>Arthropoda</taxon>
        <taxon>Hexapoda</taxon>
        <taxon>Insecta</taxon>
        <taxon>Pterygota</taxon>
        <taxon>Neoptera</taxon>
        <taxon>Endopterygota</taxon>
        <taxon>Diptera</taxon>
        <taxon>Nematocera</taxon>
        <taxon>Culicoidea</taxon>
        <taxon>Culicidae</taxon>
        <taxon>Culicinae</taxon>
        <taxon>Culicini</taxon>
        <taxon>Culex</taxon>
        <taxon>Culex</taxon>
    </lineage>
</organism>
<proteinExistence type="predicted"/>
<protein>
    <submittedName>
        <fullName evidence="2">(northern house mosquito) hypothetical protein</fullName>
    </submittedName>
</protein>
<evidence type="ECO:0000313" key="2">
    <source>
        <dbReference type="EMBL" id="CAG6484939.1"/>
    </source>
</evidence>
<accession>A0A8D8C2M0</accession>
<feature type="region of interest" description="Disordered" evidence="1">
    <location>
        <begin position="38"/>
        <end position="70"/>
    </location>
</feature>
<dbReference type="EMBL" id="HBUE01100184">
    <property type="protein sequence ID" value="CAG6484939.1"/>
    <property type="molecule type" value="Transcribed_RNA"/>
</dbReference>
<name>A0A8D8C2M0_CULPI</name>
<reference evidence="2" key="1">
    <citation type="submission" date="2021-05" db="EMBL/GenBank/DDBJ databases">
        <authorList>
            <person name="Alioto T."/>
            <person name="Alioto T."/>
            <person name="Gomez Garrido J."/>
        </authorList>
    </citation>
    <scope>NUCLEOTIDE SEQUENCE</scope>
</reference>
<sequence>MRESACEINRERLHEREYKLGCNLKLETFFFKRNREDGAARRHPRLAVTSSETSAQRHHQEKQSSSFVFFSPKDLNAHKQTNSLTQLQKYAHEHTYTHANKQISIAETTISSKGSLD</sequence>